<name>A0A0G2GWE2_9PEZI</name>
<keyword evidence="2" id="KW-0507">mRNA processing</keyword>
<dbReference type="InterPro" id="IPR032460">
    <property type="entry name" value="Symplekin/Pta1_N"/>
</dbReference>
<evidence type="ECO:0000259" key="4">
    <source>
        <dbReference type="Pfam" id="PF11935"/>
    </source>
</evidence>
<evidence type="ECO:0000256" key="2">
    <source>
        <dbReference type="ARBA" id="ARBA00022664"/>
    </source>
</evidence>
<evidence type="ECO:0000313" key="6">
    <source>
        <dbReference type="Proteomes" id="UP000034182"/>
    </source>
</evidence>
<dbReference type="Pfam" id="PF11935">
    <property type="entry name" value="SYMPK_PTA1_N"/>
    <property type="match status" value="1"/>
</dbReference>
<dbReference type="InterPro" id="IPR016024">
    <property type="entry name" value="ARM-type_fold"/>
</dbReference>
<sequence length="567" mass="62849">MMEASIKEQLRQARDVVLNNPNNYPAILPSILPIIGTGADIELRRWGAEFLAETFASPLLPAEQKQQLSLLVLDRLREFLDQPAEDVSVVKAIVQTAASIYPLLFRYIIGNPHDNANWQKMAQVKSNILRRMDSAPPGVRICCIKFVQRVVQTQTPGLIADPRRPEHNEISLALVPRDHPLIPPPNLEAEASGLLDRLLSILQDEISDALLVTATLNCLGSLIRTRASIANKIVSTVLNFNPLKLANSPMTPKSKVMIKSMERTVRALLVNVVKNTFAADMNAIGRQPDVALGTFNLAPPPALTEQETVEYSKGTINRVFGIMSALDDTGRGKTQTQKHGFNRLAASGYDRDAWVTVITRLATRASAGLDDQSVVKKEEGGEIARKGGAFSISNAIRDALYLYVLEDFRRRIDVAASWLCEEWYNDRLQAEVTAEGGVEPVPHYEKWALKVLDGILPYLDAKDKVLIRFLSEVPELIPGMLDRVKGLARDPERIALAVNAIHYLILMRPPVRDQCIDAVEDLWRNYDGAKGLTTKLLTKWRPHVLQETSNGAAAPLPPSNEVVVKTE</sequence>
<gene>
    <name evidence="5" type="ORF">UCDDS831_g00744</name>
</gene>
<evidence type="ECO:0000256" key="3">
    <source>
        <dbReference type="ARBA" id="ARBA00023242"/>
    </source>
</evidence>
<dbReference type="EMBL" id="LAQI01000020">
    <property type="protein sequence ID" value="KKY27538.1"/>
    <property type="molecule type" value="Genomic_DNA"/>
</dbReference>
<dbReference type="InterPro" id="IPR021850">
    <property type="entry name" value="Symplekin/Pta1"/>
</dbReference>
<dbReference type="GO" id="GO:0005847">
    <property type="term" value="C:mRNA cleavage and polyadenylation specificity factor complex"/>
    <property type="evidence" value="ECO:0007669"/>
    <property type="project" value="TreeGrafter"/>
</dbReference>
<dbReference type="PANTHER" id="PTHR15245:SF20">
    <property type="entry name" value="SYMPLEKIN"/>
    <property type="match status" value="1"/>
</dbReference>
<comment type="subcellular location">
    <subcellularLocation>
        <location evidence="1">Nucleus</location>
    </subcellularLocation>
</comment>
<protein>
    <submittedName>
        <fullName evidence="5">Putative mrna cleavage and polyadenylation specificity factor complex subunit</fullName>
    </submittedName>
</protein>
<proteinExistence type="predicted"/>
<dbReference type="AlphaFoldDB" id="A0A0G2GWE2"/>
<dbReference type="GO" id="GO:0006397">
    <property type="term" value="P:mRNA processing"/>
    <property type="evidence" value="ECO:0007669"/>
    <property type="project" value="UniProtKB-KW"/>
</dbReference>
<evidence type="ECO:0000313" key="5">
    <source>
        <dbReference type="EMBL" id="KKY27538.1"/>
    </source>
</evidence>
<accession>A0A0G2GWE2</accession>
<keyword evidence="3" id="KW-0539">Nucleus</keyword>
<dbReference type="InterPro" id="IPR011989">
    <property type="entry name" value="ARM-like"/>
</dbReference>
<dbReference type="Gene3D" id="1.25.10.10">
    <property type="entry name" value="Leucine-rich Repeat Variant"/>
    <property type="match status" value="1"/>
</dbReference>
<dbReference type="Proteomes" id="UP000034182">
    <property type="component" value="Unassembled WGS sequence"/>
</dbReference>
<organism evidence="5 6">
    <name type="scientific">Diplodia seriata</name>
    <dbReference type="NCBI Taxonomy" id="420778"/>
    <lineage>
        <taxon>Eukaryota</taxon>
        <taxon>Fungi</taxon>
        <taxon>Dikarya</taxon>
        <taxon>Ascomycota</taxon>
        <taxon>Pezizomycotina</taxon>
        <taxon>Dothideomycetes</taxon>
        <taxon>Dothideomycetes incertae sedis</taxon>
        <taxon>Botryosphaeriales</taxon>
        <taxon>Botryosphaeriaceae</taxon>
        <taxon>Diplodia</taxon>
    </lineage>
</organism>
<reference evidence="5 6" key="1">
    <citation type="submission" date="2015-03" db="EMBL/GenBank/DDBJ databases">
        <authorList>
            <person name="Morales-Cruz A."/>
            <person name="Amrine K.C."/>
            <person name="Cantu D."/>
        </authorList>
    </citation>
    <scope>NUCLEOTIDE SEQUENCE [LARGE SCALE GENOMIC DNA]</scope>
    <source>
        <strain evidence="5">DS831</strain>
    </source>
</reference>
<feature type="domain" description="Symplekin/Pta1 N-terminal" evidence="4">
    <location>
        <begin position="86"/>
        <end position="278"/>
    </location>
</feature>
<dbReference type="PANTHER" id="PTHR15245">
    <property type="entry name" value="SYMPLEKIN-RELATED"/>
    <property type="match status" value="1"/>
</dbReference>
<comment type="caution">
    <text evidence="5">The sequence shown here is derived from an EMBL/GenBank/DDBJ whole genome shotgun (WGS) entry which is preliminary data.</text>
</comment>
<evidence type="ECO:0000256" key="1">
    <source>
        <dbReference type="ARBA" id="ARBA00004123"/>
    </source>
</evidence>
<dbReference type="SUPFAM" id="SSF48371">
    <property type="entry name" value="ARM repeat"/>
    <property type="match status" value="1"/>
</dbReference>
<reference evidence="5 6" key="2">
    <citation type="submission" date="2015-05" db="EMBL/GenBank/DDBJ databases">
        <title>Distinctive expansion of gene families associated with plant cell wall degradation and secondary metabolism in the genomes of grapevine trunk pathogens.</title>
        <authorList>
            <person name="Lawrence D.P."/>
            <person name="Travadon R."/>
            <person name="Rolshausen P.E."/>
            <person name="Baumgartner K."/>
        </authorList>
    </citation>
    <scope>NUCLEOTIDE SEQUENCE [LARGE SCALE GENOMIC DNA]</scope>
    <source>
        <strain evidence="5">DS831</strain>
    </source>
</reference>